<keyword evidence="1" id="KW-0175">Coiled coil</keyword>
<reference evidence="2 3" key="1">
    <citation type="submission" date="2016-11" db="EMBL/GenBank/DDBJ databases">
        <title>The macronuclear genome of Stentor coeruleus: a giant cell with tiny introns.</title>
        <authorList>
            <person name="Slabodnick M."/>
            <person name="Ruby J.G."/>
            <person name="Reiff S.B."/>
            <person name="Swart E.C."/>
            <person name="Gosai S."/>
            <person name="Prabakaran S."/>
            <person name="Witkowska E."/>
            <person name="Larue G.E."/>
            <person name="Fisher S."/>
            <person name="Freeman R.M."/>
            <person name="Gunawardena J."/>
            <person name="Chu W."/>
            <person name="Stover N.A."/>
            <person name="Gregory B.D."/>
            <person name="Nowacki M."/>
            <person name="Derisi J."/>
            <person name="Roy S.W."/>
            <person name="Marshall W.F."/>
            <person name="Sood P."/>
        </authorList>
    </citation>
    <scope>NUCLEOTIDE SEQUENCE [LARGE SCALE GENOMIC DNA]</scope>
    <source>
        <strain evidence="2">WM001</strain>
    </source>
</reference>
<name>A0A1R2BTN9_9CILI</name>
<evidence type="ECO:0000313" key="3">
    <source>
        <dbReference type="Proteomes" id="UP000187209"/>
    </source>
</evidence>
<protein>
    <submittedName>
        <fullName evidence="2">Uncharacterized protein</fullName>
    </submittedName>
</protein>
<accession>A0A1R2BTN9</accession>
<evidence type="ECO:0000313" key="2">
    <source>
        <dbReference type="EMBL" id="OMJ79945.1"/>
    </source>
</evidence>
<proteinExistence type="predicted"/>
<sequence length="326" mass="38390">MQQLDDELFNYSGSSNKNEKKSLYSVTDIYKTQDNRDPQYKDSRESLDIIRRKSKSEIDERFRDQKAYGNHTEKVCSKSDLIKEQDSIIRMQCSLIENLKEKGRKLKKNIFLHENSAEELKTQLDKEKKEREKLEEEIKRCKENEENLVEENNILAQNYEKLQKRCEELEAKVSAFDVNVSKGRGNGLSIENMMGKYDEMNQENTVLNDKYKELSEKIIASELENKFLKLQVNKLNEKIEEIMVKNPKKAEIKELRIKLRSSEKARYHYQEQTIELKEKVNNLENQLKLESSIKYSISPGISPMAFKKISKNKSSKELKQLLKSNN</sequence>
<comment type="caution">
    <text evidence="2">The sequence shown here is derived from an EMBL/GenBank/DDBJ whole genome shotgun (WGS) entry which is preliminary data.</text>
</comment>
<gene>
    <name evidence="2" type="ORF">SteCoe_19930</name>
</gene>
<evidence type="ECO:0000256" key="1">
    <source>
        <dbReference type="SAM" id="Coils"/>
    </source>
</evidence>
<organism evidence="2 3">
    <name type="scientific">Stentor coeruleus</name>
    <dbReference type="NCBI Taxonomy" id="5963"/>
    <lineage>
        <taxon>Eukaryota</taxon>
        <taxon>Sar</taxon>
        <taxon>Alveolata</taxon>
        <taxon>Ciliophora</taxon>
        <taxon>Postciliodesmatophora</taxon>
        <taxon>Heterotrichea</taxon>
        <taxon>Heterotrichida</taxon>
        <taxon>Stentoridae</taxon>
        <taxon>Stentor</taxon>
    </lineage>
</organism>
<feature type="coiled-coil region" evidence="1">
    <location>
        <begin position="110"/>
        <end position="286"/>
    </location>
</feature>
<dbReference type="EMBL" id="MPUH01000447">
    <property type="protein sequence ID" value="OMJ79945.1"/>
    <property type="molecule type" value="Genomic_DNA"/>
</dbReference>
<keyword evidence="3" id="KW-1185">Reference proteome</keyword>
<dbReference type="Proteomes" id="UP000187209">
    <property type="component" value="Unassembled WGS sequence"/>
</dbReference>
<dbReference type="AlphaFoldDB" id="A0A1R2BTN9"/>